<evidence type="ECO:0000313" key="2">
    <source>
        <dbReference type="Proteomes" id="UP000198481"/>
    </source>
</evidence>
<dbReference type="STRING" id="1148509.SAMN05216222_1434"/>
<proteinExistence type="predicted"/>
<dbReference type="AlphaFoldDB" id="A0A1H1S433"/>
<sequence>MMKKQHGPAFKVDQVDLAQCLACKGRAVVKGVFHDLACIQCNASGWVTADTGEVLPLDVLVTQLSIRLQAADHQLAQFRKLEVCGAGRQYEQNNRRGAGGTNYTGD</sequence>
<name>A0A1H1S433_9PSED</name>
<evidence type="ECO:0008006" key="3">
    <source>
        <dbReference type="Google" id="ProtNLM"/>
    </source>
</evidence>
<dbReference type="Proteomes" id="UP000198481">
    <property type="component" value="Chromosome I"/>
</dbReference>
<protein>
    <recommendedName>
        <fullName evidence="3">Prophage PssSM-03</fullName>
    </recommendedName>
</protein>
<organism evidence="1 2">
    <name type="scientific">Pseudomonas prosekii</name>
    <dbReference type="NCBI Taxonomy" id="1148509"/>
    <lineage>
        <taxon>Bacteria</taxon>
        <taxon>Pseudomonadati</taxon>
        <taxon>Pseudomonadota</taxon>
        <taxon>Gammaproteobacteria</taxon>
        <taxon>Pseudomonadales</taxon>
        <taxon>Pseudomonadaceae</taxon>
        <taxon>Pseudomonas</taxon>
    </lineage>
</organism>
<gene>
    <name evidence="1" type="ORF">SAMN05216222_1434</name>
</gene>
<accession>A0A1H1S433</accession>
<evidence type="ECO:0000313" key="1">
    <source>
        <dbReference type="EMBL" id="SDS42762.1"/>
    </source>
</evidence>
<reference evidence="1 2" key="1">
    <citation type="submission" date="2016-10" db="EMBL/GenBank/DDBJ databases">
        <authorList>
            <person name="de Groot N.N."/>
        </authorList>
    </citation>
    <scope>NUCLEOTIDE SEQUENCE [LARGE SCALE GENOMIC DNA]</scope>
    <source>
        <strain evidence="1 2">LMG 26867</strain>
    </source>
</reference>
<dbReference type="EMBL" id="LT629762">
    <property type="protein sequence ID" value="SDS42762.1"/>
    <property type="molecule type" value="Genomic_DNA"/>
</dbReference>